<dbReference type="STRING" id="1120980.GCA_000745955_01811"/>
<evidence type="ECO:0000313" key="2">
    <source>
        <dbReference type="EMBL" id="SSY70829.1"/>
    </source>
</evidence>
<evidence type="ECO:0008006" key="4">
    <source>
        <dbReference type="Google" id="ProtNLM"/>
    </source>
</evidence>
<organism evidence="2 3">
    <name type="scientific">Alysiella crassa</name>
    <dbReference type="NCBI Taxonomy" id="153491"/>
    <lineage>
        <taxon>Bacteria</taxon>
        <taxon>Pseudomonadati</taxon>
        <taxon>Pseudomonadota</taxon>
        <taxon>Betaproteobacteria</taxon>
        <taxon>Neisseriales</taxon>
        <taxon>Neisseriaceae</taxon>
        <taxon>Alysiella</taxon>
    </lineage>
</organism>
<dbReference type="RefSeq" id="WP_034294005.1">
    <property type="nucleotide sequence ID" value="NZ_CP091519.2"/>
</dbReference>
<name>A0A376BM94_9NEIS</name>
<accession>A0A376BM94</accession>
<feature type="chain" id="PRO_5017044909" description="PepSY domain-containing protein" evidence="1">
    <location>
        <begin position="21"/>
        <end position="87"/>
    </location>
</feature>
<protein>
    <recommendedName>
        <fullName evidence="4">PepSY domain-containing protein</fullName>
    </recommendedName>
</protein>
<keyword evidence="1" id="KW-0732">Signal</keyword>
<evidence type="ECO:0000313" key="3">
    <source>
        <dbReference type="Proteomes" id="UP000254209"/>
    </source>
</evidence>
<proteinExistence type="predicted"/>
<dbReference type="Proteomes" id="UP000254209">
    <property type="component" value="Unassembled WGS sequence"/>
</dbReference>
<evidence type="ECO:0000256" key="1">
    <source>
        <dbReference type="SAM" id="SignalP"/>
    </source>
</evidence>
<dbReference type="EMBL" id="UFSO01000002">
    <property type="protein sequence ID" value="SSY70829.1"/>
    <property type="molecule type" value="Genomic_DNA"/>
</dbReference>
<dbReference type="Gene3D" id="3.10.450.40">
    <property type="match status" value="1"/>
</dbReference>
<gene>
    <name evidence="2" type="ORF">NCTC10283_00943</name>
</gene>
<reference evidence="2 3" key="1">
    <citation type="submission" date="2018-06" db="EMBL/GenBank/DDBJ databases">
        <authorList>
            <consortium name="Pathogen Informatics"/>
            <person name="Doyle S."/>
        </authorList>
    </citation>
    <scope>NUCLEOTIDE SEQUENCE [LARGE SCALE GENOMIC DNA]</scope>
    <source>
        <strain evidence="2 3">NCTC10283</strain>
    </source>
</reference>
<dbReference type="AlphaFoldDB" id="A0A376BM94"/>
<feature type="signal peptide" evidence="1">
    <location>
        <begin position="1"/>
        <end position="20"/>
    </location>
</feature>
<keyword evidence="3" id="KW-1185">Reference proteome</keyword>
<sequence>MKTQLLIGLTLICGAMSAHAAPAKISHDRAVQIAKQHIGGGRATDVDVHRNGTYSVEIQKGCYQYEVRIDKNGRARTVETDYDCDND</sequence>